<dbReference type="PANTHER" id="PTHR18957">
    <property type="entry name" value="CENTLEIN"/>
    <property type="match status" value="1"/>
</dbReference>
<evidence type="ECO:0000313" key="2">
    <source>
        <dbReference type="EMBL" id="MEQ2297549.1"/>
    </source>
</evidence>
<keyword evidence="3" id="KW-1185">Reference proteome</keyword>
<evidence type="ECO:0000256" key="1">
    <source>
        <dbReference type="SAM" id="MobiDB-lite"/>
    </source>
</evidence>
<organism evidence="2 3">
    <name type="scientific">Ameca splendens</name>
    <dbReference type="NCBI Taxonomy" id="208324"/>
    <lineage>
        <taxon>Eukaryota</taxon>
        <taxon>Metazoa</taxon>
        <taxon>Chordata</taxon>
        <taxon>Craniata</taxon>
        <taxon>Vertebrata</taxon>
        <taxon>Euteleostomi</taxon>
        <taxon>Actinopterygii</taxon>
        <taxon>Neopterygii</taxon>
        <taxon>Teleostei</taxon>
        <taxon>Neoteleostei</taxon>
        <taxon>Acanthomorphata</taxon>
        <taxon>Ovalentaria</taxon>
        <taxon>Atherinomorphae</taxon>
        <taxon>Cyprinodontiformes</taxon>
        <taxon>Goodeidae</taxon>
        <taxon>Ameca</taxon>
    </lineage>
</organism>
<name>A0ABV0YUK1_9TELE</name>
<sequence>SDRRSLIFSTEAPAAESNIKQDDKQHEPWERGTGGEKRRWRKKRMLMKKTQRCSSSSLQQRVESLQCHIDILRSARKDALLVARELRGANEAIKVQLSALTEQLHSSKQLTQVAEE</sequence>
<comment type="caution">
    <text evidence="2">The sequence shown here is derived from an EMBL/GenBank/DDBJ whole genome shotgun (WGS) entry which is preliminary data.</text>
</comment>
<feature type="compositionally biased region" description="Basic and acidic residues" evidence="1">
    <location>
        <begin position="19"/>
        <end position="37"/>
    </location>
</feature>
<reference evidence="2 3" key="1">
    <citation type="submission" date="2021-06" db="EMBL/GenBank/DDBJ databases">
        <authorList>
            <person name="Palmer J.M."/>
        </authorList>
    </citation>
    <scope>NUCLEOTIDE SEQUENCE [LARGE SCALE GENOMIC DNA]</scope>
    <source>
        <strain evidence="2 3">AS_MEX2019</strain>
        <tissue evidence="2">Muscle</tissue>
    </source>
</reference>
<gene>
    <name evidence="2" type="ORF">AMECASPLE_035773</name>
</gene>
<feature type="non-terminal residue" evidence="2">
    <location>
        <position position="1"/>
    </location>
</feature>
<dbReference type="PANTHER" id="PTHR18957:SF0">
    <property type="entry name" value="CENTLEIN"/>
    <property type="match status" value="1"/>
</dbReference>
<evidence type="ECO:0000313" key="3">
    <source>
        <dbReference type="Proteomes" id="UP001469553"/>
    </source>
</evidence>
<feature type="region of interest" description="Disordered" evidence="1">
    <location>
        <begin position="1"/>
        <end position="55"/>
    </location>
</feature>
<accession>A0ABV0YUK1</accession>
<proteinExistence type="predicted"/>
<dbReference type="InterPro" id="IPR038810">
    <property type="entry name" value="CNTLN"/>
</dbReference>
<protein>
    <submittedName>
        <fullName evidence="2">Uncharacterized protein</fullName>
    </submittedName>
</protein>
<dbReference type="Proteomes" id="UP001469553">
    <property type="component" value="Unassembled WGS sequence"/>
</dbReference>
<dbReference type="EMBL" id="JAHRIP010043049">
    <property type="protein sequence ID" value="MEQ2297549.1"/>
    <property type="molecule type" value="Genomic_DNA"/>
</dbReference>
<feature type="compositionally biased region" description="Basic residues" evidence="1">
    <location>
        <begin position="38"/>
        <end position="51"/>
    </location>
</feature>